<evidence type="ECO:0000256" key="1">
    <source>
        <dbReference type="ARBA" id="ARBA00005474"/>
    </source>
</evidence>
<feature type="compositionally biased region" description="Polar residues" evidence="2">
    <location>
        <begin position="175"/>
        <end position="195"/>
    </location>
</feature>
<comment type="similarity">
    <text evidence="1">Belongs to the LOB domain-containing protein family.</text>
</comment>
<dbReference type="EMBL" id="SSTD01010113">
    <property type="protein sequence ID" value="TYK13314.1"/>
    <property type="molecule type" value="Genomic_DNA"/>
</dbReference>
<dbReference type="AlphaFoldDB" id="A0A5D3CQL4"/>
<dbReference type="PANTHER" id="PTHR31301:SF68">
    <property type="entry name" value="LOB DOMAIN-CONTAINING PROTEIN 32-RELATED"/>
    <property type="match status" value="1"/>
</dbReference>
<evidence type="ECO:0000313" key="4">
    <source>
        <dbReference type="EMBL" id="KAA0052511.1"/>
    </source>
</evidence>
<dbReference type="InterPro" id="IPR004883">
    <property type="entry name" value="LOB"/>
</dbReference>
<gene>
    <name evidence="5" type="ORF">E5676_scaffold255G009370</name>
    <name evidence="4" type="ORF">E6C27_scaffold120G001110</name>
</gene>
<name>A0A5D3CQL4_CUCMM</name>
<dbReference type="PROSITE" id="PS50891">
    <property type="entry name" value="LOB"/>
    <property type="match status" value="1"/>
</dbReference>
<sequence length="240" mass="27208">MSSFNSQPQKTYGSPCASCKFLRRKCDADCIFAPHFPADQPKKFEVVHRIYGASNVSKILKALRYDEREETVNSLVFEAEARLRDPVRGCVALISDLQDRLQMLQTELSIARRELSSYMPSELPPNYSSYMASKLPPNWSCMASKLRPNSSYMASKLRPNSSYMISELLPKWPGESSTSQRPMMEGQSSSQRVDGFGTTNYYGINNDDDRRHVVFQHPVTTTEQLLPATEQPPSQDSIDF</sequence>
<dbReference type="Proteomes" id="UP000321947">
    <property type="component" value="Unassembled WGS sequence"/>
</dbReference>
<dbReference type="Pfam" id="PF03195">
    <property type="entry name" value="LOB"/>
    <property type="match status" value="1"/>
</dbReference>
<dbReference type="PANTHER" id="PTHR31301">
    <property type="entry name" value="LOB DOMAIN-CONTAINING PROTEIN 4-RELATED"/>
    <property type="match status" value="1"/>
</dbReference>
<organism evidence="5 7">
    <name type="scientific">Cucumis melo var. makuwa</name>
    <name type="common">Oriental melon</name>
    <dbReference type="NCBI Taxonomy" id="1194695"/>
    <lineage>
        <taxon>Eukaryota</taxon>
        <taxon>Viridiplantae</taxon>
        <taxon>Streptophyta</taxon>
        <taxon>Embryophyta</taxon>
        <taxon>Tracheophyta</taxon>
        <taxon>Spermatophyta</taxon>
        <taxon>Magnoliopsida</taxon>
        <taxon>eudicotyledons</taxon>
        <taxon>Gunneridae</taxon>
        <taxon>Pentapetalae</taxon>
        <taxon>rosids</taxon>
        <taxon>fabids</taxon>
        <taxon>Cucurbitales</taxon>
        <taxon>Cucurbitaceae</taxon>
        <taxon>Benincaseae</taxon>
        <taxon>Cucumis</taxon>
    </lineage>
</organism>
<dbReference type="OrthoDB" id="684652at2759"/>
<evidence type="ECO:0000313" key="7">
    <source>
        <dbReference type="Proteomes" id="UP000321947"/>
    </source>
</evidence>
<accession>A0A5D3CQL4</accession>
<feature type="region of interest" description="Disordered" evidence="2">
    <location>
        <begin position="173"/>
        <end position="195"/>
    </location>
</feature>
<protein>
    <submittedName>
        <fullName evidence="5">LOB domain-containing protein 12-like</fullName>
    </submittedName>
</protein>
<evidence type="ECO:0000256" key="2">
    <source>
        <dbReference type="SAM" id="MobiDB-lite"/>
    </source>
</evidence>
<feature type="compositionally biased region" description="Polar residues" evidence="2">
    <location>
        <begin position="231"/>
        <end position="240"/>
    </location>
</feature>
<evidence type="ECO:0000259" key="3">
    <source>
        <dbReference type="PROSITE" id="PS50891"/>
    </source>
</evidence>
<feature type="domain" description="LOB" evidence="3">
    <location>
        <begin position="14"/>
        <end position="115"/>
    </location>
</feature>
<proteinExistence type="inferred from homology"/>
<dbReference type="Proteomes" id="UP000321393">
    <property type="component" value="Unassembled WGS sequence"/>
</dbReference>
<dbReference type="STRING" id="1194695.A0A5D3CQL4"/>
<dbReference type="EMBL" id="SSTE01010327">
    <property type="protein sequence ID" value="KAA0052511.1"/>
    <property type="molecule type" value="Genomic_DNA"/>
</dbReference>
<comment type="caution">
    <text evidence="5">The sequence shown here is derived from an EMBL/GenBank/DDBJ whole genome shotgun (WGS) entry which is preliminary data.</text>
</comment>
<evidence type="ECO:0000313" key="6">
    <source>
        <dbReference type="Proteomes" id="UP000321393"/>
    </source>
</evidence>
<evidence type="ECO:0000313" key="5">
    <source>
        <dbReference type="EMBL" id="TYK13314.1"/>
    </source>
</evidence>
<feature type="region of interest" description="Disordered" evidence="2">
    <location>
        <begin position="221"/>
        <end position="240"/>
    </location>
</feature>
<reference evidence="6 7" key="1">
    <citation type="submission" date="2019-08" db="EMBL/GenBank/DDBJ databases">
        <title>Draft genome sequences of two oriental melons (Cucumis melo L. var makuwa).</title>
        <authorList>
            <person name="Kwon S.-Y."/>
        </authorList>
    </citation>
    <scope>NUCLEOTIDE SEQUENCE [LARGE SCALE GENOMIC DNA]</scope>
    <source>
        <strain evidence="7">cv. Chang Bougi</strain>
        <strain evidence="6">cv. SW 3</strain>
        <tissue evidence="5">Leaf</tissue>
    </source>
</reference>